<organism evidence="3">
    <name type="scientific">Wolinella succinogenes (strain ATCC 29543 / DSM 1740 / CCUG 13145 / JCM 31913 / LMG 7466 / NCTC 11488 / FDC 602W)</name>
    <name type="common">Vibrio succinogenes</name>
    <dbReference type="NCBI Taxonomy" id="273121"/>
    <lineage>
        <taxon>Bacteria</taxon>
        <taxon>Pseudomonadati</taxon>
        <taxon>Campylobacterota</taxon>
        <taxon>Epsilonproteobacteria</taxon>
        <taxon>Campylobacterales</taxon>
        <taxon>Helicobacteraceae</taxon>
        <taxon>Wolinella</taxon>
    </lineage>
</organism>
<accession>Q7MAS6</accession>
<keyword evidence="3" id="KW-1185">Reference proteome</keyword>
<protein>
    <submittedName>
        <fullName evidence="2">PUTATIVE PERIPLASMIC PROTEIN</fullName>
    </submittedName>
</protein>
<dbReference type="GO" id="GO:0005886">
    <property type="term" value="C:plasma membrane"/>
    <property type="evidence" value="ECO:0007669"/>
    <property type="project" value="TreeGrafter"/>
</dbReference>
<evidence type="ECO:0000313" key="2">
    <source>
        <dbReference type="EMBL" id="CAE09225.1"/>
    </source>
</evidence>
<name>Q7MAS6_WOLSU</name>
<dbReference type="InterPro" id="IPR007221">
    <property type="entry name" value="MreC"/>
</dbReference>
<dbReference type="Proteomes" id="UP000000422">
    <property type="component" value="Chromosome"/>
</dbReference>
<sequence>MIKKPLLWLLFLAGVFIGSLKLSGEIHPRLLYLSDAIKVGFLNASEGVIRHARRHFDQVEEIKLLTKELHDKEKLQMTVMALDSELKRLLRFLASNLEVRYPDFKLVRTLSYAEIGDYHKVWLEHDLSLFPPEKIFGLIQNGFAAGIVTNHKGRAMGLLNGDERCSYSVYVGELKAPGIIKALGEGRIVADFIPSWLDVKEGDEVVTSGLDGIFFENIKVGRVTSIRQSQGYLVAEIRPYADSLHPRYFWLIDTPPQP</sequence>
<dbReference type="RefSeq" id="WP_011138025.1">
    <property type="nucleotide sequence ID" value="NC_005090.1"/>
</dbReference>
<evidence type="ECO:0000259" key="1">
    <source>
        <dbReference type="Pfam" id="PF04085"/>
    </source>
</evidence>
<dbReference type="Gene3D" id="2.40.10.350">
    <property type="entry name" value="Rod shape-determining protein MreC, domain 2"/>
    <property type="match status" value="1"/>
</dbReference>
<dbReference type="HOGENOM" id="CLU_061154_0_0_7"/>
<dbReference type="GO" id="GO:0008360">
    <property type="term" value="P:regulation of cell shape"/>
    <property type="evidence" value="ECO:0007669"/>
    <property type="project" value="InterPro"/>
</dbReference>
<dbReference type="Pfam" id="PF04085">
    <property type="entry name" value="MreC"/>
    <property type="match status" value="1"/>
</dbReference>
<gene>
    <name evidence="2" type="ordered locus">WS0056</name>
</gene>
<feature type="domain" description="Rod shape-determining protein MreC beta-barrel core" evidence="1">
    <location>
        <begin position="158"/>
        <end position="245"/>
    </location>
</feature>
<reference evidence="2 3" key="1">
    <citation type="journal article" date="2003" name="Proc. Natl. Acad. Sci. U.S.A.">
        <title>Complete genome sequence and analysis of Wolinella succinogenes.</title>
        <authorList>
            <person name="Baar C."/>
            <person name="Eppinger M."/>
            <person name="Raddatz G."/>
            <person name="Simon JM."/>
            <person name="Lanz C."/>
            <person name="Klimmek O."/>
            <person name="Nandakumar R."/>
            <person name="Gross R."/>
            <person name="Rosinus A."/>
            <person name="Keller H."/>
            <person name="Jagtap P."/>
            <person name="Linke B."/>
            <person name="Meyer F."/>
            <person name="Lederer H."/>
            <person name="Schuster S.C."/>
        </authorList>
    </citation>
    <scope>NUCLEOTIDE SEQUENCE [LARGE SCALE GENOMIC DNA]</scope>
    <source>
        <strain evidence="3">ATCC 29543 / DSM 1740 / CCUG 13145 / JCM 31913 / LMG 7466 / NCTC 11488 / FDC 602W</strain>
    </source>
</reference>
<proteinExistence type="predicted"/>
<dbReference type="InterPro" id="IPR042175">
    <property type="entry name" value="Cell/Rod_MreC_2"/>
</dbReference>
<dbReference type="PANTHER" id="PTHR34138:SF1">
    <property type="entry name" value="CELL SHAPE-DETERMINING PROTEIN MREC"/>
    <property type="match status" value="1"/>
</dbReference>
<dbReference type="STRING" id="273121.WS0056"/>
<dbReference type="NCBIfam" id="NF010507">
    <property type="entry name" value="PRK13922.10-6"/>
    <property type="match status" value="1"/>
</dbReference>
<dbReference type="eggNOG" id="COG1792">
    <property type="taxonomic scope" value="Bacteria"/>
</dbReference>
<dbReference type="PANTHER" id="PTHR34138">
    <property type="entry name" value="CELL SHAPE-DETERMINING PROTEIN MREC"/>
    <property type="match status" value="1"/>
</dbReference>
<dbReference type="KEGG" id="wsu:WS0056"/>
<dbReference type="EMBL" id="BX571657">
    <property type="protein sequence ID" value="CAE09225.1"/>
    <property type="molecule type" value="Genomic_DNA"/>
</dbReference>
<evidence type="ECO:0000313" key="3">
    <source>
        <dbReference type="Proteomes" id="UP000000422"/>
    </source>
</evidence>
<dbReference type="AlphaFoldDB" id="Q7MAS6"/>
<dbReference type="InterPro" id="IPR055342">
    <property type="entry name" value="MreC_beta-barrel_core"/>
</dbReference>